<sequence>MASWTSLPPEIRRMVFQAALSRNPFPTAPVLATVSREWQDFFERSTFKDLALTNGDLCTFASAIKGNVFRLGYIRTLRLRINLMPYSSRLQGTNESATNITQNNRIFTQAIAVLLKVLSLWRGDYGGLELELDARSPSDCRYFNFIHELHDDFLFRFQDEDELFDAVKRFYQKRHEETKNEWCLRSGIRTTFLNHLLSLNYTPMQRLRGEHLELKPSLIKRGWAYSQVVRNLPATPIVKGLVIRRAAPRLIALESLGKIIRESFAALEFFSYSTSMEHTDDKERDFLDG</sequence>
<gene>
    <name evidence="1" type="ORF">FACUT_1934</name>
</gene>
<accession>A0A8H4NYW2</accession>
<proteinExistence type="predicted"/>
<dbReference type="OrthoDB" id="4802432at2759"/>
<dbReference type="AlphaFoldDB" id="A0A8H4NYW2"/>
<keyword evidence="2" id="KW-1185">Reference proteome</keyword>
<reference evidence="1 2" key="1">
    <citation type="submission" date="2020-01" db="EMBL/GenBank/DDBJ databases">
        <title>Identification and distribution of gene clusters putatively required for synthesis of sphingolipid metabolism inhibitors in phylogenetically diverse species of the filamentous fungus Fusarium.</title>
        <authorList>
            <person name="Kim H.-S."/>
            <person name="Busman M."/>
            <person name="Brown D.W."/>
            <person name="Divon H."/>
            <person name="Uhlig S."/>
            <person name="Proctor R.H."/>
        </authorList>
    </citation>
    <scope>NUCLEOTIDE SEQUENCE [LARGE SCALE GENOMIC DNA]</scope>
    <source>
        <strain evidence="1 2">NRRL 13308</strain>
    </source>
</reference>
<evidence type="ECO:0000313" key="2">
    <source>
        <dbReference type="Proteomes" id="UP000536711"/>
    </source>
</evidence>
<organism evidence="1 2">
    <name type="scientific">Fusarium acutatum</name>
    <dbReference type="NCBI Taxonomy" id="78861"/>
    <lineage>
        <taxon>Eukaryota</taxon>
        <taxon>Fungi</taxon>
        <taxon>Dikarya</taxon>
        <taxon>Ascomycota</taxon>
        <taxon>Pezizomycotina</taxon>
        <taxon>Sordariomycetes</taxon>
        <taxon>Hypocreomycetidae</taxon>
        <taxon>Hypocreales</taxon>
        <taxon>Nectriaceae</taxon>
        <taxon>Fusarium</taxon>
        <taxon>Fusarium fujikuroi species complex</taxon>
    </lineage>
</organism>
<comment type="caution">
    <text evidence="1">The sequence shown here is derived from an EMBL/GenBank/DDBJ whole genome shotgun (WGS) entry which is preliminary data.</text>
</comment>
<name>A0A8H4NYW2_9HYPO</name>
<protein>
    <submittedName>
        <fullName evidence="1">F-box domain-containing</fullName>
    </submittedName>
</protein>
<evidence type="ECO:0000313" key="1">
    <source>
        <dbReference type="EMBL" id="KAF4442622.1"/>
    </source>
</evidence>
<dbReference type="Proteomes" id="UP000536711">
    <property type="component" value="Unassembled WGS sequence"/>
</dbReference>
<dbReference type="EMBL" id="JAADJF010000039">
    <property type="protein sequence ID" value="KAF4442622.1"/>
    <property type="molecule type" value="Genomic_DNA"/>
</dbReference>